<dbReference type="CDD" id="cd16922">
    <property type="entry name" value="HATPase_EvgS-ArcB-TorS-like"/>
    <property type="match status" value="1"/>
</dbReference>
<dbReference type="InterPro" id="IPR036641">
    <property type="entry name" value="HPT_dom_sf"/>
</dbReference>
<evidence type="ECO:0000256" key="4">
    <source>
        <dbReference type="ARBA" id="ARBA00012438"/>
    </source>
</evidence>
<dbReference type="InterPro" id="IPR011006">
    <property type="entry name" value="CheY-like_superfamily"/>
</dbReference>
<evidence type="ECO:0000256" key="12">
    <source>
        <dbReference type="ARBA" id="ARBA00022840"/>
    </source>
</evidence>
<keyword evidence="10" id="KW-0547">Nucleotide-binding</keyword>
<keyword evidence="9" id="KW-0812">Transmembrane</keyword>
<dbReference type="CDD" id="cd00082">
    <property type="entry name" value="HisKA"/>
    <property type="match status" value="1"/>
</dbReference>
<dbReference type="InterPro" id="IPR036097">
    <property type="entry name" value="HisK_dim/P_sf"/>
</dbReference>
<comment type="caution">
    <text evidence="25">The sequence shown here is derived from an EMBL/GenBank/DDBJ whole genome shotgun (WGS) entry which is preliminary data.</text>
</comment>
<dbReference type="InterPro" id="IPR000700">
    <property type="entry name" value="PAS-assoc_C"/>
</dbReference>
<evidence type="ECO:0000256" key="3">
    <source>
        <dbReference type="ARBA" id="ARBA00006402"/>
    </source>
</evidence>
<dbReference type="InterPro" id="IPR013655">
    <property type="entry name" value="PAS_fold_3"/>
</dbReference>
<dbReference type="FunFam" id="1.10.287.130:FF:000002">
    <property type="entry name" value="Two-component osmosensing histidine kinase"/>
    <property type="match status" value="1"/>
</dbReference>
<dbReference type="PANTHER" id="PTHR45339">
    <property type="entry name" value="HYBRID SIGNAL TRANSDUCTION HISTIDINE KINASE J"/>
    <property type="match status" value="1"/>
</dbReference>
<dbReference type="SMART" id="SM00086">
    <property type="entry name" value="PAC"/>
    <property type="match status" value="3"/>
</dbReference>
<dbReference type="PROSITE" id="PS50110">
    <property type="entry name" value="RESPONSE_REGULATORY"/>
    <property type="match status" value="1"/>
</dbReference>
<organism evidence="25 26">
    <name type="scientific">Clostridium paridis</name>
    <dbReference type="NCBI Taxonomy" id="2803863"/>
    <lineage>
        <taxon>Bacteria</taxon>
        <taxon>Bacillati</taxon>
        <taxon>Bacillota</taxon>
        <taxon>Clostridia</taxon>
        <taxon>Eubacteriales</taxon>
        <taxon>Clostridiaceae</taxon>
        <taxon>Clostridium</taxon>
    </lineage>
</organism>
<dbReference type="PRINTS" id="PR00344">
    <property type="entry name" value="BCTRLSENSOR"/>
</dbReference>
<dbReference type="InterPro" id="IPR004358">
    <property type="entry name" value="Sig_transdc_His_kin-like_C"/>
</dbReference>
<evidence type="ECO:0000259" key="21">
    <source>
        <dbReference type="PROSITE" id="PS50109"/>
    </source>
</evidence>
<dbReference type="Gene3D" id="3.30.450.20">
    <property type="entry name" value="PAS domain"/>
    <property type="match status" value="5"/>
</dbReference>
<dbReference type="SMART" id="SM00387">
    <property type="entry name" value="HATPase_c"/>
    <property type="match status" value="1"/>
</dbReference>
<feature type="domain" description="Response regulatory" evidence="22">
    <location>
        <begin position="915"/>
        <end position="1032"/>
    </location>
</feature>
<dbReference type="SMART" id="SM00448">
    <property type="entry name" value="REC"/>
    <property type="match status" value="1"/>
</dbReference>
<dbReference type="EC" id="2.7.13.3" evidence="4"/>
<evidence type="ECO:0000256" key="8">
    <source>
        <dbReference type="ARBA" id="ARBA00022679"/>
    </source>
</evidence>
<evidence type="ECO:0000256" key="7">
    <source>
        <dbReference type="ARBA" id="ARBA00022553"/>
    </source>
</evidence>
<evidence type="ECO:0000313" key="26">
    <source>
        <dbReference type="Proteomes" id="UP000623681"/>
    </source>
</evidence>
<reference evidence="25" key="1">
    <citation type="submission" date="2021-01" db="EMBL/GenBank/DDBJ databases">
        <title>Genome public.</title>
        <authorList>
            <person name="Liu C."/>
            <person name="Sun Q."/>
        </authorList>
    </citation>
    <scope>NUCLEOTIDE SEQUENCE</scope>
    <source>
        <strain evidence="25">YIM B02565</strain>
    </source>
</reference>
<dbReference type="Pfam" id="PF00512">
    <property type="entry name" value="HisKA"/>
    <property type="match status" value="1"/>
</dbReference>
<feature type="domain" description="PAS" evidence="23">
    <location>
        <begin position="283"/>
        <end position="353"/>
    </location>
</feature>
<evidence type="ECO:0000256" key="20">
    <source>
        <dbReference type="PROSITE-ProRule" id="PRU00169"/>
    </source>
</evidence>
<evidence type="ECO:0000256" key="2">
    <source>
        <dbReference type="ARBA" id="ARBA00004651"/>
    </source>
</evidence>
<accession>A0A937FK75</accession>
<comment type="subcellular location">
    <subcellularLocation>
        <location evidence="2">Cell membrane</location>
        <topology evidence="2">Multi-pass membrane protein</topology>
    </subcellularLocation>
</comment>
<evidence type="ECO:0000256" key="11">
    <source>
        <dbReference type="ARBA" id="ARBA00022777"/>
    </source>
</evidence>
<dbReference type="GO" id="GO:0000155">
    <property type="term" value="F:phosphorelay sensor kinase activity"/>
    <property type="evidence" value="ECO:0007669"/>
    <property type="project" value="InterPro"/>
</dbReference>
<dbReference type="PANTHER" id="PTHR45339:SF1">
    <property type="entry name" value="HYBRID SIGNAL TRANSDUCTION HISTIDINE KINASE J"/>
    <property type="match status" value="1"/>
</dbReference>
<feature type="modified residue" description="4-aspartylphosphate" evidence="20">
    <location>
        <position position="964"/>
    </location>
</feature>
<keyword evidence="6" id="KW-1003">Cell membrane</keyword>
<dbReference type="CDD" id="cd17546">
    <property type="entry name" value="REC_hyHK_CKI1_RcsC-like"/>
    <property type="match status" value="1"/>
</dbReference>
<dbReference type="InterPro" id="IPR000014">
    <property type="entry name" value="PAS"/>
</dbReference>
<dbReference type="AlphaFoldDB" id="A0A937FK75"/>
<dbReference type="Pfam" id="PF00072">
    <property type="entry name" value="Response_reg"/>
    <property type="match status" value="1"/>
</dbReference>
<evidence type="ECO:0000256" key="19">
    <source>
        <dbReference type="ARBA" id="ARBA00074306"/>
    </source>
</evidence>
<protein>
    <recommendedName>
        <fullName evidence="19">Circadian input-output histidine kinase CikA</fullName>
        <ecNumber evidence="4">2.7.13.3</ecNumber>
    </recommendedName>
    <alternativeName>
        <fullName evidence="18">Sensory/regulatory protein RpfC</fullName>
    </alternativeName>
    <alternativeName>
        <fullName evidence="5">Stage 0 sporulation protein A homolog</fullName>
    </alternativeName>
</protein>
<dbReference type="SMART" id="SM00091">
    <property type="entry name" value="PAS"/>
    <property type="match status" value="5"/>
</dbReference>
<dbReference type="InterPro" id="IPR003594">
    <property type="entry name" value="HATPase_dom"/>
</dbReference>
<dbReference type="CDD" id="cd00130">
    <property type="entry name" value="PAS"/>
    <property type="match status" value="3"/>
</dbReference>
<keyword evidence="8" id="KW-0808">Transferase</keyword>
<evidence type="ECO:0000256" key="9">
    <source>
        <dbReference type="ARBA" id="ARBA00022692"/>
    </source>
</evidence>
<dbReference type="Pfam" id="PF08447">
    <property type="entry name" value="PAS_3"/>
    <property type="match status" value="1"/>
</dbReference>
<dbReference type="SUPFAM" id="SSF52172">
    <property type="entry name" value="CheY-like"/>
    <property type="match status" value="1"/>
</dbReference>
<dbReference type="GO" id="GO:0005886">
    <property type="term" value="C:plasma membrane"/>
    <property type="evidence" value="ECO:0007669"/>
    <property type="project" value="UniProtKB-SubCell"/>
</dbReference>
<evidence type="ECO:0000259" key="22">
    <source>
        <dbReference type="PROSITE" id="PS50110"/>
    </source>
</evidence>
<feature type="domain" description="PAS" evidence="23">
    <location>
        <begin position="405"/>
        <end position="455"/>
    </location>
</feature>
<dbReference type="Proteomes" id="UP000623681">
    <property type="component" value="Unassembled WGS sequence"/>
</dbReference>
<dbReference type="PROSITE" id="PS50112">
    <property type="entry name" value="PAS"/>
    <property type="match status" value="4"/>
</dbReference>
<evidence type="ECO:0000259" key="23">
    <source>
        <dbReference type="PROSITE" id="PS50112"/>
    </source>
</evidence>
<dbReference type="SUPFAM" id="SSF47226">
    <property type="entry name" value="Histidine-containing phosphotransfer domain, HPT domain"/>
    <property type="match status" value="1"/>
</dbReference>
<dbReference type="Pfam" id="PF13426">
    <property type="entry name" value="PAS_9"/>
    <property type="match status" value="4"/>
</dbReference>
<keyword evidence="12" id="KW-0067">ATP-binding</keyword>
<dbReference type="PROSITE" id="PS50113">
    <property type="entry name" value="PAC"/>
    <property type="match status" value="2"/>
</dbReference>
<dbReference type="SUPFAM" id="SSF55874">
    <property type="entry name" value="ATPase domain of HSP90 chaperone/DNA topoisomerase II/histidine kinase"/>
    <property type="match status" value="1"/>
</dbReference>
<evidence type="ECO:0000256" key="14">
    <source>
        <dbReference type="ARBA" id="ARBA00023012"/>
    </source>
</evidence>
<evidence type="ECO:0000256" key="13">
    <source>
        <dbReference type="ARBA" id="ARBA00022989"/>
    </source>
</evidence>
<dbReference type="PROSITE" id="PS50109">
    <property type="entry name" value="HIS_KIN"/>
    <property type="match status" value="1"/>
</dbReference>
<dbReference type="GO" id="GO:0005524">
    <property type="term" value="F:ATP binding"/>
    <property type="evidence" value="ECO:0007669"/>
    <property type="project" value="UniProtKB-KW"/>
</dbReference>
<evidence type="ECO:0000256" key="6">
    <source>
        <dbReference type="ARBA" id="ARBA00022475"/>
    </source>
</evidence>
<evidence type="ECO:0000256" key="18">
    <source>
        <dbReference type="ARBA" id="ARBA00068150"/>
    </source>
</evidence>
<evidence type="ECO:0000256" key="16">
    <source>
        <dbReference type="ARBA" id="ARBA00024867"/>
    </source>
</evidence>
<evidence type="ECO:0000256" key="17">
    <source>
        <dbReference type="ARBA" id="ARBA00064003"/>
    </source>
</evidence>
<keyword evidence="13" id="KW-1133">Transmembrane helix</keyword>
<dbReference type="Gene3D" id="3.30.565.10">
    <property type="entry name" value="Histidine kinase-like ATPase, C-terminal domain"/>
    <property type="match status" value="1"/>
</dbReference>
<feature type="domain" description="PAS" evidence="23">
    <location>
        <begin position="10"/>
        <end position="52"/>
    </location>
</feature>
<evidence type="ECO:0000256" key="1">
    <source>
        <dbReference type="ARBA" id="ARBA00000085"/>
    </source>
</evidence>
<dbReference type="SUPFAM" id="SSF47384">
    <property type="entry name" value="Homodimeric domain of signal transducing histidine kinase"/>
    <property type="match status" value="1"/>
</dbReference>
<comment type="similarity">
    <text evidence="3">In the N-terminal section; belongs to the phytochrome family.</text>
</comment>
<evidence type="ECO:0000256" key="15">
    <source>
        <dbReference type="ARBA" id="ARBA00023136"/>
    </source>
</evidence>
<comment type="subunit">
    <text evidence="17">At low DSF concentrations, interacts with RpfF.</text>
</comment>
<dbReference type="RefSeq" id="WP_202768903.1">
    <property type="nucleotide sequence ID" value="NZ_JAESWA010000024.1"/>
</dbReference>
<keyword evidence="7 20" id="KW-0597">Phosphoprotein</keyword>
<feature type="domain" description="Histidine kinase" evidence="21">
    <location>
        <begin position="672"/>
        <end position="893"/>
    </location>
</feature>
<dbReference type="InterPro" id="IPR036890">
    <property type="entry name" value="HATPase_C_sf"/>
</dbReference>
<feature type="domain" description="PAC" evidence="24">
    <location>
        <begin position="88"/>
        <end position="140"/>
    </location>
</feature>
<dbReference type="InterPro" id="IPR035965">
    <property type="entry name" value="PAS-like_dom_sf"/>
</dbReference>
<evidence type="ECO:0000313" key="25">
    <source>
        <dbReference type="EMBL" id="MBL4933466.1"/>
    </source>
</evidence>
<dbReference type="FunFam" id="3.30.565.10:FF:000010">
    <property type="entry name" value="Sensor histidine kinase RcsC"/>
    <property type="match status" value="1"/>
</dbReference>
<dbReference type="SUPFAM" id="SSF55785">
    <property type="entry name" value="PYP-like sensor domain (PAS domain)"/>
    <property type="match status" value="5"/>
</dbReference>
<name>A0A937FK75_9CLOT</name>
<comment type="function">
    <text evidence="16">May play the central regulatory role in sporulation. It may be an element of the effector pathway responsible for the activation of sporulation genes in response to nutritional stress. Spo0A may act in concert with spo0H (a sigma factor) to control the expression of some genes that are critical to the sporulation process.</text>
</comment>
<keyword evidence="11" id="KW-0418">Kinase</keyword>
<keyword evidence="14" id="KW-0902">Two-component regulatory system</keyword>
<keyword evidence="26" id="KW-1185">Reference proteome</keyword>
<dbReference type="Gene3D" id="1.10.287.130">
    <property type="match status" value="1"/>
</dbReference>
<dbReference type="Pfam" id="PF02518">
    <property type="entry name" value="HATPase_c"/>
    <property type="match status" value="1"/>
</dbReference>
<dbReference type="InterPro" id="IPR005467">
    <property type="entry name" value="His_kinase_dom"/>
</dbReference>
<dbReference type="InterPro" id="IPR001789">
    <property type="entry name" value="Sig_transdc_resp-reg_receiver"/>
</dbReference>
<evidence type="ECO:0000256" key="10">
    <source>
        <dbReference type="ARBA" id="ARBA00022741"/>
    </source>
</evidence>
<sequence length="1151" mass="131867">MSENKERNFEKSFLLNTLKSIGDGIIATDNCGKISFMNKSAEDILELKFQELGEEKIQNIFTSIGLSNNGHIEDIFANVISDNKPSGLRDNTFIITRSNKKKYISANISPLKNERDEAIGIITVFRDITRIKSLELEVKKQWSNLKNIFDKAPFGVVIFNEDISVKNINDEAMDLLGLNNIECIGKSFRDIFSCGLKRNGGLCSCIGKCENCNIRKAFYLAMNEGVSTKNIEVKKTSQVNNKEVDLWIKFTITPMTEDDKKHVVIFLMDITRIKNNEIEITKSRDFYVNLFENFPTTIWKTNTNEEMIYMAKRWEEFTGISATEALGKNWINIMHPEDRDFYYKINKRAVKNREFYEFEFRALNKDGEYRWIKSLNKPFYDINDKFDGYLGIAFDITNNKIAEDGYVRYKMLSEKARDIILFIEKGGRIVDANEAAVQTYGYTKEELVSMTIFDISEKQNTSGIAINQSKKIGKYFDGVHIRKDGSKFPVEISSKGAVIDGKRIILSVIRDVSERKKSEDLIRESQAKYKALFMNMKDAFSFQKIIYNDDKEPIDLEYIEVNTAFEKNFSIRYEEVIGKKITEVFPALSKVIIKHIEHCFKENKSSSSSIIKEFYSEKYKKWFSISLHSPEEGYFASIIEDITERKISLGALKKAKDEAETANKYKSEFLANMSHEIRTPINGIVGMIDLTLQTELDYEQVDNLVTAKSCANSLLNIINDVLDFSKMEAGKLSIYEMDFNVKKLLEEIIRSHSPYADNKQIELSYGFSSDIPNYLKGDPNRLKQVLNNLISNAIKFTSKGEVWVKVSNMKTSGKHIDLKFSVQDTGIGISKEEQRYIFDSFRQVDNSFTKRYSGAGLGLAISKRLVEIMGGEISVKSVKEQGSIFSFILRFSLGNRDNISKREITKIVRTIDPKKILLVEDDKVNQMVISRILKKKGHDVEIAQNGIEAINKVEAHSYDVILMDIHMPEMDGIEATKRIRMKHGKDKHVPIIAITAYALQGDREKFLANGMDDYVPKPIIIDELFSAIDRVTAPYKNLENYSNLTLKLNENGEVEFLNYENKEENVLTSKEVEILEDRIGELVNSLDLENISQVECLANEIKRLSNTMGLDIIKSVAFRIELCARRGDLNEVVKNAKKLLDEFDTFKKSIL</sequence>
<evidence type="ECO:0000259" key="24">
    <source>
        <dbReference type="PROSITE" id="PS50113"/>
    </source>
</evidence>
<keyword evidence="15" id="KW-0472">Membrane</keyword>
<dbReference type="InterPro" id="IPR003661">
    <property type="entry name" value="HisK_dim/P_dom"/>
</dbReference>
<dbReference type="InterPro" id="IPR001610">
    <property type="entry name" value="PAC"/>
</dbReference>
<dbReference type="SMART" id="SM00388">
    <property type="entry name" value="HisKA"/>
    <property type="match status" value="1"/>
</dbReference>
<feature type="domain" description="PAS" evidence="23">
    <location>
        <begin position="141"/>
        <end position="192"/>
    </location>
</feature>
<dbReference type="EMBL" id="JAESWA010000024">
    <property type="protein sequence ID" value="MBL4933466.1"/>
    <property type="molecule type" value="Genomic_DNA"/>
</dbReference>
<comment type="catalytic activity">
    <reaction evidence="1">
        <text>ATP + protein L-histidine = ADP + protein N-phospho-L-histidine.</text>
        <dbReference type="EC" id="2.7.13.3"/>
    </reaction>
</comment>
<feature type="domain" description="PAC" evidence="24">
    <location>
        <begin position="356"/>
        <end position="408"/>
    </location>
</feature>
<gene>
    <name evidence="25" type="ORF">JK634_16870</name>
</gene>
<dbReference type="NCBIfam" id="TIGR00229">
    <property type="entry name" value="sensory_box"/>
    <property type="match status" value="3"/>
</dbReference>
<proteinExistence type="inferred from homology"/>
<evidence type="ECO:0000256" key="5">
    <source>
        <dbReference type="ARBA" id="ARBA00018672"/>
    </source>
</evidence>
<dbReference type="Gene3D" id="3.40.50.2300">
    <property type="match status" value="1"/>
</dbReference>